<dbReference type="Proteomes" id="UP000006727">
    <property type="component" value="Chromosome 18"/>
</dbReference>
<evidence type="ECO:0000313" key="2">
    <source>
        <dbReference type="EnsemblPlants" id="PAC:32982356.CDS.1"/>
    </source>
</evidence>
<dbReference type="InParanoid" id="A0A2K1J019"/>
<dbReference type="PaxDb" id="3218-PP1S17_8V6.1"/>
<keyword evidence="3" id="KW-1185">Reference proteome</keyword>
<name>A0A2K1J019_PHYPA</name>
<reference evidence="2" key="3">
    <citation type="submission" date="2020-12" db="UniProtKB">
        <authorList>
            <consortium name="EnsemblPlants"/>
        </authorList>
    </citation>
    <scope>IDENTIFICATION</scope>
</reference>
<reference evidence="1 3" key="2">
    <citation type="journal article" date="2018" name="Plant J.">
        <title>The Physcomitrella patens chromosome-scale assembly reveals moss genome structure and evolution.</title>
        <authorList>
            <person name="Lang D."/>
            <person name="Ullrich K.K."/>
            <person name="Murat F."/>
            <person name="Fuchs J."/>
            <person name="Jenkins J."/>
            <person name="Haas F.B."/>
            <person name="Piednoel M."/>
            <person name="Gundlach H."/>
            <person name="Van Bel M."/>
            <person name="Meyberg R."/>
            <person name="Vives C."/>
            <person name="Morata J."/>
            <person name="Symeonidi A."/>
            <person name="Hiss M."/>
            <person name="Muchero W."/>
            <person name="Kamisugi Y."/>
            <person name="Saleh O."/>
            <person name="Blanc G."/>
            <person name="Decker E.L."/>
            <person name="van Gessel N."/>
            <person name="Grimwood J."/>
            <person name="Hayes R.D."/>
            <person name="Graham S.W."/>
            <person name="Gunter L.E."/>
            <person name="McDaniel S.F."/>
            <person name="Hoernstein S.N.W."/>
            <person name="Larsson A."/>
            <person name="Li F.W."/>
            <person name="Perroud P.F."/>
            <person name="Phillips J."/>
            <person name="Ranjan P."/>
            <person name="Rokshar D.S."/>
            <person name="Rothfels C.J."/>
            <person name="Schneider L."/>
            <person name="Shu S."/>
            <person name="Stevenson D.W."/>
            <person name="Thummler F."/>
            <person name="Tillich M."/>
            <person name="Villarreal Aguilar J.C."/>
            <person name="Widiez T."/>
            <person name="Wong G.K."/>
            <person name="Wymore A."/>
            <person name="Zhang Y."/>
            <person name="Zimmer A.D."/>
            <person name="Quatrano R.S."/>
            <person name="Mayer K.F.X."/>
            <person name="Goodstein D."/>
            <person name="Casacuberta J.M."/>
            <person name="Vandepoele K."/>
            <person name="Reski R."/>
            <person name="Cuming A.C."/>
            <person name="Tuskan G.A."/>
            <person name="Maumus F."/>
            <person name="Salse J."/>
            <person name="Schmutz J."/>
            <person name="Rensing S.A."/>
        </authorList>
    </citation>
    <scope>NUCLEOTIDE SEQUENCE [LARGE SCALE GENOMIC DNA]</scope>
    <source>
        <strain evidence="2 3">cv. Gransden 2004</strain>
    </source>
</reference>
<protein>
    <submittedName>
        <fullName evidence="1 2">Uncharacterized protein</fullName>
    </submittedName>
</protein>
<reference evidence="1 3" key="1">
    <citation type="journal article" date="2008" name="Science">
        <title>The Physcomitrella genome reveals evolutionary insights into the conquest of land by plants.</title>
        <authorList>
            <person name="Rensing S."/>
            <person name="Lang D."/>
            <person name="Zimmer A."/>
            <person name="Terry A."/>
            <person name="Salamov A."/>
            <person name="Shapiro H."/>
            <person name="Nishiyama T."/>
            <person name="Perroud P.-F."/>
            <person name="Lindquist E."/>
            <person name="Kamisugi Y."/>
            <person name="Tanahashi T."/>
            <person name="Sakakibara K."/>
            <person name="Fujita T."/>
            <person name="Oishi K."/>
            <person name="Shin-I T."/>
            <person name="Kuroki Y."/>
            <person name="Toyoda A."/>
            <person name="Suzuki Y."/>
            <person name="Hashimoto A."/>
            <person name="Yamaguchi K."/>
            <person name="Sugano A."/>
            <person name="Kohara Y."/>
            <person name="Fujiyama A."/>
            <person name="Anterola A."/>
            <person name="Aoki S."/>
            <person name="Ashton N."/>
            <person name="Barbazuk W.B."/>
            <person name="Barker E."/>
            <person name="Bennetzen J."/>
            <person name="Bezanilla M."/>
            <person name="Blankenship R."/>
            <person name="Cho S.H."/>
            <person name="Dutcher S."/>
            <person name="Estelle M."/>
            <person name="Fawcett J.A."/>
            <person name="Gundlach H."/>
            <person name="Hanada K."/>
            <person name="Heyl A."/>
            <person name="Hicks K.A."/>
            <person name="Hugh J."/>
            <person name="Lohr M."/>
            <person name="Mayer K."/>
            <person name="Melkozernov A."/>
            <person name="Murata T."/>
            <person name="Nelson D."/>
            <person name="Pils B."/>
            <person name="Prigge M."/>
            <person name="Reiss B."/>
            <person name="Renner T."/>
            <person name="Rombauts S."/>
            <person name="Rushton P."/>
            <person name="Sanderfoot A."/>
            <person name="Schween G."/>
            <person name="Shiu S.-H."/>
            <person name="Stueber K."/>
            <person name="Theodoulou F.L."/>
            <person name="Tu H."/>
            <person name="Van de Peer Y."/>
            <person name="Verrier P.J."/>
            <person name="Waters E."/>
            <person name="Wood A."/>
            <person name="Yang L."/>
            <person name="Cove D."/>
            <person name="Cuming A."/>
            <person name="Hasebe M."/>
            <person name="Lucas S."/>
            <person name="Mishler D.B."/>
            <person name="Reski R."/>
            <person name="Grigoriev I."/>
            <person name="Quatrano R.S."/>
            <person name="Boore J.L."/>
        </authorList>
    </citation>
    <scope>NUCLEOTIDE SEQUENCE [LARGE SCALE GENOMIC DNA]</scope>
    <source>
        <strain evidence="2 3">cv. Gransden 2004</strain>
    </source>
</reference>
<dbReference type="Gramene" id="Pp3c18_5299V3.1">
    <property type="protein sequence ID" value="PAC:32982356.CDS.1"/>
    <property type="gene ID" value="Pp3c18_5299"/>
</dbReference>
<evidence type="ECO:0000313" key="1">
    <source>
        <dbReference type="EMBL" id="PNR34859.1"/>
    </source>
</evidence>
<dbReference type="AlphaFoldDB" id="A0A2K1J019"/>
<proteinExistence type="predicted"/>
<evidence type="ECO:0000313" key="3">
    <source>
        <dbReference type="Proteomes" id="UP000006727"/>
    </source>
</evidence>
<gene>
    <name evidence="1" type="ORF">PHYPA_022757</name>
</gene>
<organism evidence="1">
    <name type="scientific">Physcomitrium patens</name>
    <name type="common">Spreading-leaved earth moss</name>
    <name type="synonym">Physcomitrella patens</name>
    <dbReference type="NCBI Taxonomy" id="3218"/>
    <lineage>
        <taxon>Eukaryota</taxon>
        <taxon>Viridiplantae</taxon>
        <taxon>Streptophyta</taxon>
        <taxon>Embryophyta</taxon>
        <taxon>Bryophyta</taxon>
        <taxon>Bryophytina</taxon>
        <taxon>Bryopsida</taxon>
        <taxon>Funariidae</taxon>
        <taxon>Funariales</taxon>
        <taxon>Funariaceae</taxon>
        <taxon>Physcomitrium</taxon>
    </lineage>
</organism>
<accession>A0A2K1J019</accession>
<dbReference type="EMBL" id="ABEU02000018">
    <property type="protein sequence ID" value="PNR34859.1"/>
    <property type="molecule type" value="Genomic_DNA"/>
</dbReference>
<dbReference type="EnsemblPlants" id="Pp3c18_5299V3.1">
    <property type="protein sequence ID" value="PAC:32982356.CDS.1"/>
    <property type="gene ID" value="Pp3c18_5299"/>
</dbReference>
<sequence>MRTAVTRRTTATHLTQGLNQHGGLLGSWQVCSHCCSITLQIDSLQLVWTGQSTPFAGTGSINCFDLQSVISQ</sequence>